<proteinExistence type="predicted"/>
<feature type="domain" description="Protein kinase" evidence="12">
    <location>
        <begin position="280"/>
        <end position="658"/>
    </location>
</feature>
<dbReference type="SUPFAM" id="SSF56112">
    <property type="entry name" value="Protein kinase-like (PK-like)"/>
    <property type="match status" value="1"/>
</dbReference>
<keyword evidence="11" id="KW-0812">Transmembrane</keyword>
<feature type="compositionally biased region" description="Polar residues" evidence="10">
    <location>
        <begin position="48"/>
        <end position="65"/>
    </location>
</feature>
<keyword evidence="2" id="KW-0723">Serine/threonine-protein kinase</keyword>
<dbReference type="GO" id="GO:0004674">
    <property type="term" value="F:protein serine/threonine kinase activity"/>
    <property type="evidence" value="ECO:0007669"/>
    <property type="project" value="UniProtKB-KW"/>
</dbReference>
<dbReference type="AlphaFoldDB" id="A0A7C8MSK6"/>
<evidence type="ECO:0000256" key="10">
    <source>
        <dbReference type="SAM" id="MobiDB-lite"/>
    </source>
</evidence>
<dbReference type="InterPro" id="IPR017441">
    <property type="entry name" value="Protein_kinase_ATP_BS"/>
</dbReference>
<feature type="region of interest" description="Disordered" evidence="10">
    <location>
        <begin position="43"/>
        <end position="83"/>
    </location>
</feature>
<feature type="compositionally biased region" description="Polar residues" evidence="10">
    <location>
        <begin position="118"/>
        <end position="127"/>
    </location>
</feature>
<dbReference type="GO" id="GO:0050684">
    <property type="term" value="P:regulation of mRNA processing"/>
    <property type="evidence" value="ECO:0007669"/>
    <property type="project" value="TreeGrafter"/>
</dbReference>
<dbReference type="OrthoDB" id="5979581at2759"/>
<dbReference type="Proteomes" id="UP000481858">
    <property type="component" value="Unassembled WGS sequence"/>
</dbReference>
<name>A0A7C8MSK6_9PEZI</name>
<evidence type="ECO:0000256" key="1">
    <source>
        <dbReference type="ARBA" id="ARBA00012513"/>
    </source>
</evidence>
<evidence type="ECO:0000259" key="12">
    <source>
        <dbReference type="PROSITE" id="PS50011"/>
    </source>
</evidence>
<evidence type="ECO:0000256" key="5">
    <source>
        <dbReference type="ARBA" id="ARBA00022777"/>
    </source>
</evidence>
<dbReference type="InterPro" id="IPR011009">
    <property type="entry name" value="Kinase-like_dom_sf"/>
</dbReference>
<keyword evidence="3" id="KW-0808">Transferase</keyword>
<protein>
    <recommendedName>
        <fullName evidence="1">non-specific serine/threonine protein kinase</fullName>
        <ecNumber evidence="1">2.7.11.1</ecNumber>
    </recommendedName>
</protein>
<keyword evidence="11" id="KW-1133">Transmembrane helix</keyword>
<dbReference type="SMART" id="SM00220">
    <property type="entry name" value="S_TKc"/>
    <property type="match status" value="1"/>
</dbReference>
<sequence length="668" mass="74797">MPAKFYNRRQLQRESRLCLLSWALLPIGHPVILVKQNADNDEDNNANSVHTSGGNLSRSTSTVTDSIITRPRPTSTSSSQSGSNNPIIIGAVLGSIAFILLIALLYLLWARYRQQRQPARTQPNPGTTHDHGTDRVQQHPSDATKGLWGLKPELDSTSLVELEDTTVNRQGPGIYVVKPELEGTVGISRLLGVFVKGKAELEGDTVFSSQIYIPLNFSSPITRFLISVMGVSPPPTPSPKAPNNDDLRFKTITLPCEWVEDYRPGGYHPVHLGDVFNGQYKVIRKLGEGSYSTVWLAHDLENKRYVALKIAVSKISESTNEVQILRHLSQVAPVQEFQQHITQLLAQFEHQGPNGLHKCLVFELMGPTVNVMVEELPQFKPRMWGMKVRYPPHMAKSILRQSLQSLVFLHKHGIAHGDFQPGNMLFALNATNSTLGGVLQQEESEQSELVQRLDGKEDLWAPRYLYVGKPLASLVNHAGDFKIKLSDMGGAYFFTNPPEKPIIPAGLRAPELVLTGAVNNTLDIWGFGCLIFELITGRQLFCVPWYKSEVNRDDDHLLSLTTCLGPLPDELYRHWKTSSLYFTPERKLFNYQLGGVAQGAEPLMLEEQEQTMEKMFDEANPDLCQEEAHQVKSLVRRILQYDPEKRPSAAEVLSDPWFSNEAQNKSPS</sequence>
<evidence type="ECO:0000313" key="13">
    <source>
        <dbReference type="EMBL" id="KAF2968431.1"/>
    </source>
</evidence>
<dbReference type="PANTHER" id="PTHR47634:SF9">
    <property type="entry name" value="PROTEIN KINASE DOMAIN-CONTAINING PROTEIN-RELATED"/>
    <property type="match status" value="1"/>
</dbReference>
<dbReference type="GO" id="GO:0005524">
    <property type="term" value="F:ATP binding"/>
    <property type="evidence" value="ECO:0007669"/>
    <property type="project" value="UniProtKB-UniRule"/>
</dbReference>
<dbReference type="PROSITE" id="PS50011">
    <property type="entry name" value="PROTEIN_KINASE_DOM"/>
    <property type="match status" value="1"/>
</dbReference>
<comment type="catalytic activity">
    <reaction evidence="8">
        <text>L-seryl-[protein] + ATP = O-phospho-L-seryl-[protein] + ADP + H(+)</text>
        <dbReference type="Rhea" id="RHEA:17989"/>
        <dbReference type="Rhea" id="RHEA-COMP:9863"/>
        <dbReference type="Rhea" id="RHEA-COMP:11604"/>
        <dbReference type="ChEBI" id="CHEBI:15378"/>
        <dbReference type="ChEBI" id="CHEBI:29999"/>
        <dbReference type="ChEBI" id="CHEBI:30616"/>
        <dbReference type="ChEBI" id="CHEBI:83421"/>
        <dbReference type="ChEBI" id="CHEBI:456216"/>
        <dbReference type="EC" id="2.7.11.1"/>
    </reaction>
</comment>
<feature type="transmembrane region" description="Helical" evidence="11">
    <location>
        <begin position="87"/>
        <end position="110"/>
    </location>
</feature>
<comment type="caution">
    <text evidence="13">The sequence shown here is derived from an EMBL/GenBank/DDBJ whole genome shotgun (WGS) entry which is preliminary data.</text>
</comment>
<evidence type="ECO:0000256" key="6">
    <source>
        <dbReference type="ARBA" id="ARBA00022840"/>
    </source>
</evidence>
<dbReference type="Pfam" id="PF00069">
    <property type="entry name" value="Pkinase"/>
    <property type="match status" value="2"/>
</dbReference>
<feature type="compositionally biased region" description="Basic and acidic residues" evidence="10">
    <location>
        <begin position="128"/>
        <end position="137"/>
    </location>
</feature>
<evidence type="ECO:0000256" key="9">
    <source>
        <dbReference type="PROSITE-ProRule" id="PRU10141"/>
    </source>
</evidence>
<evidence type="ECO:0000256" key="3">
    <source>
        <dbReference type="ARBA" id="ARBA00022679"/>
    </source>
</evidence>
<feature type="region of interest" description="Disordered" evidence="10">
    <location>
        <begin position="118"/>
        <end position="148"/>
    </location>
</feature>
<evidence type="ECO:0000256" key="2">
    <source>
        <dbReference type="ARBA" id="ARBA00022527"/>
    </source>
</evidence>
<accession>A0A7C8MSK6</accession>
<keyword evidence="6 9" id="KW-0067">ATP-binding</keyword>
<feature type="binding site" evidence="9">
    <location>
        <position position="309"/>
    </location>
    <ligand>
        <name>ATP</name>
        <dbReference type="ChEBI" id="CHEBI:30616"/>
    </ligand>
</feature>
<gene>
    <name evidence="13" type="ORF">GQX73_g5125</name>
</gene>
<evidence type="ECO:0000256" key="7">
    <source>
        <dbReference type="ARBA" id="ARBA00047899"/>
    </source>
</evidence>
<dbReference type="PANTHER" id="PTHR47634">
    <property type="entry name" value="PROTEIN KINASE DOMAIN-CONTAINING PROTEIN-RELATED"/>
    <property type="match status" value="1"/>
</dbReference>
<dbReference type="InterPro" id="IPR051334">
    <property type="entry name" value="SRPK"/>
</dbReference>
<keyword evidence="4 9" id="KW-0547">Nucleotide-binding</keyword>
<comment type="catalytic activity">
    <reaction evidence="7">
        <text>L-threonyl-[protein] + ATP = O-phospho-L-threonyl-[protein] + ADP + H(+)</text>
        <dbReference type="Rhea" id="RHEA:46608"/>
        <dbReference type="Rhea" id="RHEA-COMP:11060"/>
        <dbReference type="Rhea" id="RHEA-COMP:11605"/>
        <dbReference type="ChEBI" id="CHEBI:15378"/>
        <dbReference type="ChEBI" id="CHEBI:30013"/>
        <dbReference type="ChEBI" id="CHEBI:30616"/>
        <dbReference type="ChEBI" id="CHEBI:61977"/>
        <dbReference type="ChEBI" id="CHEBI:456216"/>
        <dbReference type="EC" id="2.7.11.1"/>
    </reaction>
</comment>
<feature type="compositionally biased region" description="Low complexity" evidence="10">
    <location>
        <begin position="66"/>
        <end position="83"/>
    </location>
</feature>
<dbReference type="GO" id="GO:0000245">
    <property type="term" value="P:spliceosomal complex assembly"/>
    <property type="evidence" value="ECO:0007669"/>
    <property type="project" value="TreeGrafter"/>
</dbReference>
<dbReference type="EC" id="2.7.11.1" evidence="1"/>
<reference evidence="13 14" key="1">
    <citation type="submission" date="2019-12" db="EMBL/GenBank/DDBJ databases">
        <title>Draft genome sequence of the ascomycete Xylaria multiplex DSM 110363.</title>
        <authorList>
            <person name="Buettner E."/>
            <person name="Kellner H."/>
        </authorList>
    </citation>
    <scope>NUCLEOTIDE SEQUENCE [LARGE SCALE GENOMIC DNA]</scope>
    <source>
        <strain evidence="13 14">DSM 110363</strain>
    </source>
</reference>
<dbReference type="InterPro" id="IPR000719">
    <property type="entry name" value="Prot_kinase_dom"/>
</dbReference>
<evidence type="ECO:0000256" key="11">
    <source>
        <dbReference type="SAM" id="Phobius"/>
    </source>
</evidence>
<keyword evidence="14" id="KW-1185">Reference proteome</keyword>
<dbReference type="EMBL" id="WUBL01000051">
    <property type="protein sequence ID" value="KAF2968431.1"/>
    <property type="molecule type" value="Genomic_DNA"/>
</dbReference>
<dbReference type="InParanoid" id="A0A7C8MSK6"/>
<keyword evidence="5" id="KW-0418">Kinase</keyword>
<evidence type="ECO:0000256" key="8">
    <source>
        <dbReference type="ARBA" id="ARBA00048679"/>
    </source>
</evidence>
<dbReference type="Gene3D" id="3.30.200.20">
    <property type="entry name" value="Phosphorylase Kinase, domain 1"/>
    <property type="match status" value="1"/>
</dbReference>
<evidence type="ECO:0000313" key="14">
    <source>
        <dbReference type="Proteomes" id="UP000481858"/>
    </source>
</evidence>
<dbReference type="Gene3D" id="1.10.510.10">
    <property type="entry name" value="Transferase(Phosphotransferase) domain 1"/>
    <property type="match status" value="1"/>
</dbReference>
<evidence type="ECO:0000256" key="4">
    <source>
        <dbReference type="ARBA" id="ARBA00022741"/>
    </source>
</evidence>
<organism evidence="13 14">
    <name type="scientific">Xylaria multiplex</name>
    <dbReference type="NCBI Taxonomy" id="323545"/>
    <lineage>
        <taxon>Eukaryota</taxon>
        <taxon>Fungi</taxon>
        <taxon>Dikarya</taxon>
        <taxon>Ascomycota</taxon>
        <taxon>Pezizomycotina</taxon>
        <taxon>Sordariomycetes</taxon>
        <taxon>Xylariomycetidae</taxon>
        <taxon>Xylariales</taxon>
        <taxon>Xylariaceae</taxon>
        <taxon>Xylaria</taxon>
    </lineage>
</organism>
<feature type="region of interest" description="Disordered" evidence="10">
    <location>
        <begin position="645"/>
        <end position="668"/>
    </location>
</feature>
<dbReference type="PROSITE" id="PS00107">
    <property type="entry name" value="PROTEIN_KINASE_ATP"/>
    <property type="match status" value="1"/>
</dbReference>
<keyword evidence="11" id="KW-0472">Membrane</keyword>